<dbReference type="CDD" id="cd05301">
    <property type="entry name" value="GDH"/>
    <property type="match status" value="1"/>
</dbReference>
<dbReference type="InterPro" id="IPR029752">
    <property type="entry name" value="D-isomer_DH_CS1"/>
</dbReference>
<dbReference type="InterPro" id="IPR029753">
    <property type="entry name" value="D-isomer_DH_CS"/>
</dbReference>
<dbReference type="InterPro" id="IPR050223">
    <property type="entry name" value="D-isomer_2-hydroxyacid_DH"/>
</dbReference>
<evidence type="ECO:0000256" key="1">
    <source>
        <dbReference type="ARBA" id="ARBA00005854"/>
    </source>
</evidence>
<dbReference type="RefSeq" id="WP_146398594.1">
    <property type="nucleotide sequence ID" value="NZ_SJPJ01000001.1"/>
</dbReference>
<dbReference type="AlphaFoldDB" id="A0A5C5Z4E2"/>
<protein>
    <submittedName>
        <fullName evidence="7">Putative 2-hydroxyacid dehydrogenase</fullName>
        <ecNumber evidence="7">1.1.1.-</ecNumber>
    </submittedName>
</protein>
<feature type="domain" description="D-isomer specific 2-hydroxyacid dehydrogenase catalytic" evidence="5">
    <location>
        <begin position="7"/>
        <end position="321"/>
    </location>
</feature>
<evidence type="ECO:0000256" key="2">
    <source>
        <dbReference type="ARBA" id="ARBA00023002"/>
    </source>
</evidence>
<feature type="domain" description="D-isomer specific 2-hydroxyacid dehydrogenase NAD-binding" evidence="6">
    <location>
        <begin position="112"/>
        <end position="289"/>
    </location>
</feature>
<comment type="caution">
    <text evidence="7">The sequence shown here is derived from an EMBL/GenBank/DDBJ whole genome shotgun (WGS) entry which is preliminary data.</text>
</comment>
<organism evidence="7 8">
    <name type="scientific">Novipirellula herctigrandis</name>
    <dbReference type="NCBI Taxonomy" id="2527986"/>
    <lineage>
        <taxon>Bacteria</taxon>
        <taxon>Pseudomonadati</taxon>
        <taxon>Planctomycetota</taxon>
        <taxon>Planctomycetia</taxon>
        <taxon>Pirellulales</taxon>
        <taxon>Pirellulaceae</taxon>
        <taxon>Novipirellula</taxon>
    </lineage>
</organism>
<dbReference type="PROSITE" id="PS00065">
    <property type="entry name" value="D_2_HYDROXYACID_DH_1"/>
    <property type="match status" value="1"/>
</dbReference>
<dbReference type="GO" id="GO:0016618">
    <property type="term" value="F:hydroxypyruvate reductase [NAD(P)H] activity"/>
    <property type="evidence" value="ECO:0007669"/>
    <property type="project" value="TreeGrafter"/>
</dbReference>
<dbReference type="SUPFAM" id="SSF51735">
    <property type="entry name" value="NAD(P)-binding Rossmann-fold domains"/>
    <property type="match status" value="1"/>
</dbReference>
<name>A0A5C5Z4E2_9BACT</name>
<evidence type="ECO:0000256" key="4">
    <source>
        <dbReference type="RuleBase" id="RU003719"/>
    </source>
</evidence>
<keyword evidence="2 4" id="KW-0560">Oxidoreductase</keyword>
<comment type="similarity">
    <text evidence="1 4">Belongs to the D-isomer specific 2-hydroxyacid dehydrogenase family.</text>
</comment>
<dbReference type="EC" id="1.1.1.-" evidence="7"/>
<dbReference type="GO" id="GO:0030267">
    <property type="term" value="F:glyoxylate reductase (NADPH) activity"/>
    <property type="evidence" value="ECO:0007669"/>
    <property type="project" value="TreeGrafter"/>
</dbReference>
<dbReference type="EMBL" id="SJPJ01000001">
    <property type="protein sequence ID" value="TWT82222.1"/>
    <property type="molecule type" value="Genomic_DNA"/>
</dbReference>
<sequence>MPNRPTVFLTGPLPPECMQRLADSTNFQVNSLGRDLTKSELIEAVRQVDALICFLTDKVDADVLSANPNLKVVANYAVGFNNIDVATATERKIAVTNTPDVLTDTTADMACALIFSVARRVVEGDRLVRSRRWNGWAPLQLLGTDIMGATIGIIGTGRIGRAVAERAKAFRMNVVYWNRTRLDPETESKLGIRYCELGELLGESDFVSLHLAYSNETHHLINAARLSQMKPSAYLINTARGAVVDEKALVKALTQKTIAGAGLDVFEHEPALEPELYEMDNVVITPHLGSATTATRTMMGDMVIENCLVACAGNRPPNLVNTSVF</sequence>
<dbReference type="Proteomes" id="UP000315010">
    <property type="component" value="Unassembled WGS sequence"/>
</dbReference>
<dbReference type="PANTHER" id="PTHR10996:SF283">
    <property type="entry name" value="GLYOXYLATE_HYDROXYPYRUVATE REDUCTASE B"/>
    <property type="match status" value="1"/>
</dbReference>
<reference evidence="7 8" key="1">
    <citation type="submission" date="2019-02" db="EMBL/GenBank/DDBJ databases">
        <title>Deep-cultivation of Planctomycetes and their phenomic and genomic characterization uncovers novel biology.</title>
        <authorList>
            <person name="Wiegand S."/>
            <person name="Jogler M."/>
            <person name="Boedeker C."/>
            <person name="Pinto D."/>
            <person name="Vollmers J."/>
            <person name="Rivas-Marin E."/>
            <person name="Kohn T."/>
            <person name="Peeters S.H."/>
            <person name="Heuer A."/>
            <person name="Rast P."/>
            <person name="Oberbeckmann S."/>
            <person name="Bunk B."/>
            <person name="Jeske O."/>
            <person name="Meyerdierks A."/>
            <person name="Storesund J.E."/>
            <person name="Kallscheuer N."/>
            <person name="Luecker S."/>
            <person name="Lage O.M."/>
            <person name="Pohl T."/>
            <person name="Merkel B.J."/>
            <person name="Hornburger P."/>
            <person name="Mueller R.-W."/>
            <person name="Bruemmer F."/>
            <person name="Labrenz M."/>
            <person name="Spormann A.M."/>
            <person name="Op Den Camp H."/>
            <person name="Overmann J."/>
            <person name="Amann R."/>
            <person name="Jetten M.S.M."/>
            <person name="Mascher T."/>
            <person name="Medema M.H."/>
            <person name="Devos D.P."/>
            <person name="Kaster A.-K."/>
            <person name="Ovreas L."/>
            <person name="Rohde M."/>
            <person name="Galperin M.Y."/>
            <person name="Jogler C."/>
        </authorList>
    </citation>
    <scope>NUCLEOTIDE SEQUENCE [LARGE SCALE GENOMIC DNA]</scope>
    <source>
        <strain evidence="7 8">CA13</strain>
    </source>
</reference>
<keyword evidence="3" id="KW-0520">NAD</keyword>
<dbReference type="InterPro" id="IPR006139">
    <property type="entry name" value="D-isomer_2_OHA_DH_cat_dom"/>
</dbReference>
<evidence type="ECO:0000259" key="6">
    <source>
        <dbReference type="Pfam" id="PF02826"/>
    </source>
</evidence>
<accession>A0A5C5Z4E2</accession>
<dbReference type="Gene3D" id="3.40.50.720">
    <property type="entry name" value="NAD(P)-binding Rossmann-like Domain"/>
    <property type="match status" value="2"/>
</dbReference>
<evidence type="ECO:0000313" key="7">
    <source>
        <dbReference type="EMBL" id="TWT82222.1"/>
    </source>
</evidence>
<dbReference type="OrthoDB" id="277029at2"/>
<dbReference type="Pfam" id="PF02826">
    <property type="entry name" value="2-Hacid_dh_C"/>
    <property type="match status" value="1"/>
</dbReference>
<dbReference type="GO" id="GO:0005829">
    <property type="term" value="C:cytosol"/>
    <property type="evidence" value="ECO:0007669"/>
    <property type="project" value="TreeGrafter"/>
</dbReference>
<dbReference type="FunFam" id="3.40.50.720:FF:000203">
    <property type="entry name" value="D-3-phosphoglycerate dehydrogenase (SerA)"/>
    <property type="match status" value="1"/>
</dbReference>
<dbReference type="Pfam" id="PF00389">
    <property type="entry name" value="2-Hacid_dh"/>
    <property type="match status" value="1"/>
</dbReference>
<gene>
    <name evidence="7" type="ORF">CA13_36830</name>
</gene>
<proteinExistence type="inferred from homology"/>
<dbReference type="PROSITE" id="PS00671">
    <property type="entry name" value="D_2_HYDROXYACID_DH_3"/>
    <property type="match status" value="1"/>
</dbReference>
<dbReference type="InterPro" id="IPR036291">
    <property type="entry name" value="NAD(P)-bd_dom_sf"/>
</dbReference>
<evidence type="ECO:0000313" key="8">
    <source>
        <dbReference type="Proteomes" id="UP000315010"/>
    </source>
</evidence>
<dbReference type="GO" id="GO:0051287">
    <property type="term" value="F:NAD binding"/>
    <property type="evidence" value="ECO:0007669"/>
    <property type="project" value="InterPro"/>
</dbReference>
<dbReference type="SUPFAM" id="SSF52283">
    <property type="entry name" value="Formate/glycerate dehydrogenase catalytic domain-like"/>
    <property type="match status" value="1"/>
</dbReference>
<dbReference type="PANTHER" id="PTHR10996">
    <property type="entry name" value="2-HYDROXYACID DEHYDROGENASE-RELATED"/>
    <property type="match status" value="1"/>
</dbReference>
<keyword evidence="8" id="KW-1185">Reference proteome</keyword>
<evidence type="ECO:0000259" key="5">
    <source>
        <dbReference type="Pfam" id="PF00389"/>
    </source>
</evidence>
<dbReference type="InterPro" id="IPR006140">
    <property type="entry name" value="D-isomer_DH_NAD-bd"/>
</dbReference>
<evidence type="ECO:0000256" key="3">
    <source>
        <dbReference type="ARBA" id="ARBA00023027"/>
    </source>
</evidence>